<comment type="caution">
    <text evidence="6">The sequence shown here is derived from an EMBL/GenBank/DDBJ whole genome shotgun (WGS) entry which is preliminary data.</text>
</comment>
<proteinExistence type="inferred from homology"/>
<dbReference type="RefSeq" id="WP_163096555.1">
    <property type="nucleotide sequence ID" value="NZ_CP127523.1"/>
</dbReference>
<sequence>MFSAKASNLPLARVSVQGDRLSGAVDLSVWMRLSEALVSVRAVNVSIDLIRRGQVVTADGGIEVIGEIPCARCLGAMPLQLTVPVHTGLAELESAVAALDPELEAVLAERGAVALQNWLEDEVLLALPMIPRCAEWVSGVCAVSGLEPLQCVG</sequence>
<dbReference type="GO" id="GO:0005829">
    <property type="term" value="C:cytosol"/>
    <property type="evidence" value="ECO:0007669"/>
    <property type="project" value="TreeGrafter"/>
</dbReference>
<dbReference type="AlphaFoldDB" id="A0A845U7J3"/>
<accession>A0A845U7J3</accession>
<evidence type="ECO:0000256" key="5">
    <source>
        <dbReference type="ARBA" id="ARBA00031841"/>
    </source>
</evidence>
<gene>
    <name evidence="6" type="ORF">GL267_03410</name>
</gene>
<evidence type="ECO:0000256" key="1">
    <source>
        <dbReference type="ARBA" id="ARBA00002868"/>
    </source>
</evidence>
<evidence type="ECO:0000256" key="4">
    <source>
        <dbReference type="ARBA" id="ARBA00022517"/>
    </source>
</evidence>
<comment type="function">
    <text evidence="1">Plays a role in synthesis, processing and/or stability of 23S rRNA.</text>
</comment>
<reference evidence="6" key="1">
    <citation type="submission" date="2019-11" db="EMBL/GenBank/DDBJ databases">
        <title>Acidithiobacillus ferrianus sp. nov.: a facultatively anaerobic and extremely acidophilic chemolithoautotroph.</title>
        <authorList>
            <person name="Norris P.R."/>
            <person name="Falagan C."/>
            <person name="Moya-Beltran A."/>
            <person name="Castro M."/>
            <person name="Quatrini R."/>
            <person name="Johnson D.B."/>
        </authorList>
    </citation>
    <scope>NUCLEOTIDE SEQUENCE [LARGE SCALE GENOMIC DNA]</scope>
    <source>
        <strain evidence="6">MG</strain>
    </source>
</reference>
<dbReference type="Pfam" id="PF02620">
    <property type="entry name" value="YceD"/>
    <property type="match status" value="1"/>
</dbReference>
<evidence type="ECO:0000256" key="2">
    <source>
        <dbReference type="ARBA" id="ARBA00010740"/>
    </source>
</evidence>
<dbReference type="InterPro" id="IPR039255">
    <property type="entry name" value="YceD_bac"/>
</dbReference>
<dbReference type="PANTHER" id="PTHR38099">
    <property type="entry name" value="LARGE RIBOSOMAL RNA SUBUNIT ACCUMULATION PROTEIN YCED"/>
    <property type="match status" value="1"/>
</dbReference>
<organism evidence="6">
    <name type="scientific">Acidithiobacillus ferrianus</name>
    <dbReference type="NCBI Taxonomy" id="2678518"/>
    <lineage>
        <taxon>Bacteria</taxon>
        <taxon>Pseudomonadati</taxon>
        <taxon>Pseudomonadota</taxon>
        <taxon>Acidithiobacillia</taxon>
        <taxon>Acidithiobacillales</taxon>
        <taxon>Acidithiobacillaceae</taxon>
        <taxon>Acidithiobacillus</taxon>
    </lineage>
</organism>
<dbReference type="EMBL" id="WNJL01000014">
    <property type="protein sequence ID" value="NDU41727.1"/>
    <property type="molecule type" value="Genomic_DNA"/>
</dbReference>
<keyword evidence="4" id="KW-0690">Ribosome biogenesis</keyword>
<dbReference type="PANTHER" id="PTHR38099:SF1">
    <property type="entry name" value="LARGE RIBOSOMAL RNA SUBUNIT ACCUMULATION PROTEIN YCED"/>
    <property type="match status" value="1"/>
</dbReference>
<protein>
    <recommendedName>
        <fullName evidence="3">Large ribosomal RNA subunit accumulation protein YceD</fullName>
    </recommendedName>
    <alternativeName>
        <fullName evidence="5">23S rRNA accumulation protein YceD</fullName>
    </alternativeName>
</protein>
<dbReference type="GO" id="GO:0042254">
    <property type="term" value="P:ribosome biogenesis"/>
    <property type="evidence" value="ECO:0007669"/>
    <property type="project" value="UniProtKB-KW"/>
</dbReference>
<name>A0A845U7J3_9PROT</name>
<evidence type="ECO:0000313" key="6">
    <source>
        <dbReference type="EMBL" id="NDU41727.1"/>
    </source>
</evidence>
<comment type="similarity">
    <text evidence="2">Belongs to the DUF177 domain family.</text>
</comment>
<evidence type="ECO:0000256" key="3">
    <source>
        <dbReference type="ARBA" id="ARBA00015716"/>
    </source>
</evidence>
<dbReference type="InterPro" id="IPR003772">
    <property type="entry name" value="YceD"/>
</dbReference>